<evidence type="ECO:0000256" key="1">
    <source>
        <dbReference type="SAM" id="Coils"/>
    </source>
</evidence>
<feature type="compositionally biased region" description="Pro residues" evidence="2">
    <location>
        <begin position="394"/>
        <end position="425"/>
    </location>
</feature>
<proteinExistence type="predicted"/>
<dbReference type="AlphaFoldDB" id="A0A9W7D3M2"/>
<keyword evidence="1" id="KW-0175">Coiled coil</keyword>
<name>A0A9W7D3M2_9STRA</name>
<evidence type="ECO:0000313" key="3">
    <source>
        <dbReference type="EMBL" id="GMF55632.1"/>
    </source>
</evidence>
<feature type="coiled-coil region" evidence="1">
    <location>
        <begin position="23"/>
        <end position="92"/>
    </location>
</feature>
<feature type="compositionally biased region" description="Basic and acidic residues" evidence="2">
    <location>
        <begin position="527"/>
        <end position="540"/>
    </location>
</feature>
<feature type="compositionally biased region" description="Basic and acidic residues" evidence="2">
    <location>
        <begin position="289"/>
        <end position="304"/>
    </location>
</feature>
<dbReference type="OrthoDB" id="129892at2759"/>
<feature type="compositionally biased region" description="Low complexity" evidence="2">
    <location>
        <begin position="380"/>
        <end position="393"/>
    </location>
</feature>
<evidence type="ECO:0000313" key="4">
    <source>
        <dbReference type="Proteomes" id="UP001165121"/>
    </source>
</evidence>
<feature type="compositionally biased region" description="Low complexity" evidence="2">
    <location>
        <begin position="543"/>
        <end position="555"/>
    </location>
</feature>
<organism evidence="3 4">
    <name type="scientific">Phytophthora fragariaefolia</name>
    <dbReference type="NCBI Taxonomy" id="1490495"/>
    <lineage>
        <taxon>Eukaryota</taxon>
        <taxon>Sar</taxon>
        <taxon>Stramenopiles</taxon>
        <taxon>Oomycota</taxon>
        <taxon>Peronosporomycetes</taxon>
        <taxon>Peronosporales</taxon>
        <taxon>Peronosporaceae</taxon>
        <taxon>Phytophthora</taxon>
    </lineage>
</organism>
<dbReference type="EMBL" id="BSXT01003783">
    <property type="protein sequence ID" value="GMF55632.1"/>
    <property type="molecule type" value="Genomic_DNA"/>
</dbReference>
<keyword evidence="4" id="KW-1185">Reference proteome</keyword>
<feature type="region of interest" description="Disordered" evidence="2">
    <location>
        <begin position="197"/>
        <end position="427"/>
    </location>
</feature>
<sequence>MQRLRRKICALQTVVDGDSSGTIQDLRGQIDQQALEIADLNRHLDRICQERNSAEVACAHLEGEISRASDEIQDLQTSLADREREVDIVRDELSTTLGTLDRVRSDLQRAESTLAPTSQPSAGLTTTLRGERDAAITEARRITTSLDHATADLRQTATDRDAARAEILDLREYPSPLGDRSVSYHSYVYRIEIGPDSSRLRAPRPSERRHPECPPAKRSHLSPPPDRTPTPPPSDHADRDGNDSGSGREMSQEASGDEISRSSRDLTEIQDDGGELPSPERTPAQEDSDEHHTPEPSSSGREDQDSSASHRSSEGEEETEQSSDSTDDEILAARSRSRSEAHCSSVPPGDASQPIDLFGSASNDRRGQQNQQHQPPPSPESQHSAGQPSQQTPDRPPPPSPPSSPDSPPGTPPPAARPILTPPLFPVGNSLPGFDRIKQFTQVEVDPWPSRLLNQILQITGVTGVTRTLIDESAPKRARNARTAHAEDELQVQESPTGDRSHATRSRCGRGGAFTEGGDDPAGEWSHLGEKRSPRDEGKPAKAHAPATTTTPSAKSTRRTRANKRKEVRLPGPYVEPAPRESDTDTPNPDLITGDEDSAVGSQAPRATEPSEGESAAANTTASEPTPVMEAAVPSPDGARPRSGGL</sequence>
<feature type="compositionally biased region" description="Basic and acidic residues" evidence="2">
    <location>
        <begin position="258"/>
        <end position="267"/>
    </location>
</feature>
<dbReference type="Gene3D" id="1.10.287.1490">
    <property type="match status" value="1"/>
</dbReference>
<reference evidence="3" key="1">
    <citation type="submission" date="2023-04" db="EMBL/GenBank/DDBJ databases">
        <title>Phytophthora fragariaefolia NBRC 109709.</title>
        <authorList>
            <person name="Ichikawa N."/>
            <person name="Sato H."/>
            <person name="Tonouchi N."/>
        </authorList>
    </citation>
    <scope>NUCLEOTIDE SEQUENCE</scope>
    <source>
        <strain evidence="3">NBRC 109709</strain>
    </source>
</reference>
<gene>
    <name evidence="3" type="ORF">Pfra01_002346200</name>
</gene>
<feature type="compositionally biased region" description="Acidic residues" evidence="2">
    <location>
        <begin position="315"/>
        <end position="330"/>
    </location>
</feature>
<accession>A0A9W7D3M2</accession>
<dbReference type="Proteomes" id="UP001165121">
    <property type="component" value="Unassembled WGS sequence"/>
</dbReference>
<feature type="region of interest" description="Disordered" evidence="2">
    <location>
        <begin position="465"/>
        <end position="646"/>
    </location>
</feature>
<feature type="compositionally biased region" description="Pro residues" evidence="2">
    <location>
        <begin position="222"/>
        <end position="234"/>
    </location>
</feature>
<feature type="compositionally biased region" description="Basic residues" evidence="2">
    <location>
        <begin position="556"/>
        <end position="567"/>
    </location>
</feature>
<comment type="caution">
    <text evidence="3">The sequence shown here is derived from an EMBL/GenBank/DDBJ whole genome shotgun (WGS) entry which is preliminary data.</text>
</comment>
<protein>
    <submittedName>
        <fullName evidence="3">Unnamed protein product</fullName>
    </submittedName>
</protein>
<evidence type="ECO:0000256" key="2">
    <source>
        <dbReference type="SAM" id="MobiDB-lite"/>
    </source>
</evidence>